<dbReference type="Proteomes" id="UP000807469">
    <property type="component" value="Unassembled WGS sequence"/>
</dbReference>
<feature type="transmembrane region" description="Helical" evidence="3">
    <location>
        <begin position="214"/>
        <end position="231"/>
    </location>
</feature>
<feature type="transmembrane region" description="Helical" evidence="3">
    <location>
        <begin position="128"/>
        <end position="145"/>
    </location>
</feature>
<name>A0A9P5Z404_9AGAR</name>
<evidence type="ECO:0000256" key="1">
    <source>
        <dbReference type="SAM" id="Coils"/>
    </source>
</evidence>
<evidence type="ECO:0000256" key="3">
    <source>
        <dbReference type="SAM" id="Phobius"/>
    </source>
</evidence>
<dbReference type="PANTHER" id="PTHR42032:SF1">
    <property type="entry name" value="YALI0E30679P"/>
    <property type="match status" value="1"/>
</dbReference>
<keyword evidence="5" id="KW-1185">Reference proteome</keyword>
<feature type="coiled-coil region" evidence="1">
    <location>
        <begin position="293"/>
        <end position="356"/>
    </location>
</feature>
<feature type="compositionally biased region" description="Low complexity" evidence="2">
    <location>
        <begin position="30"/>
        <end position="41"/>
    </location>
</feature>
<gene>
    <name evidence="4" type="ORF">BDN70DRAFT_920097</name>
</gene>
<keyword evidence="3" id="KW-0472">Membrane</keyword>
<organism evidence="4 5">
    <name type="scientific">Pholiota conissans</name>
    <dbReference type="NCBI Taxonomy" id="109636"/>
    <lineage>
        <taxon>Eukaryota</taxon>
        <taxon>Fungi</taxon>
        <taxon>Dikarya</taxon>
        <taxon>Basidiomycota</taxon>
        <taxon>Agaricomycotina</taxon>
        <taxon>Agaricomycetes</taxon>
        <taxon>Agaricomycetidae</taxon>
        <taxon>Agaricales</taxon>
        <taxon>Agaricineae</taxon>
        <taxon>Strophariaceae</taxon>
        <taxon>Pholiota</taxon>
    </lineage>
</organism>
<feature type="compositionally biased region" description="Polar residues" evidence="2">
    <location>
        <begin position="1"/>
        <end position="10"/>
    </location>
</feature>
<dbReference type="PANTHER" id="PTHR42032">
    <property type="entry name" value="YALI0E30679P"/>
    <property type="match status" value="1"/>
</dbReference>
<sequence>MATTTTTAINLQKEPPLRKRIKILDRSRSDSMSSLSTLPSSEMKALPLSDTKLKTVDSGDEMPSPPLTDDDSSESSDDGHRSTEQEQQGPPPKLHATSKPQRPVVSTEDLPNYREHKERSPMSPNSRAWYEFDLAVVVALVSPVGNWLTGTDHIKNLLLIVLLIFYLHQIIEIPWTLYQNSRPRRKPSHIAVDEPSPETRYAQLAASELQKFEMFFLFLTFASPIIGAMFLRYATELLLGPDAVSWFSTGLFVLATGMRPWSHFVERVSQRTSELHNVVHYPPPTHTVAMEAHEALEKRVALLEKALEKVKVKVSHTTEDVYEYVDDAVDAVEHAMRKQERKWDRYEGKVKAVEQTVVQLSTQNSRTATPETNFRWALMTDIDALRVYLRSFVVHIMPNWLVSSRSSSTFLLKAPLPKGRIISQRPISGQSSPSQPSPPLETILEEDPVYREMRKSPTVAVLARPYYVTSALVYRIGYIATLPIRAVLRMVFRRY</sequence>
<feature type="region of interest" description="Disordered" evidence="2">
    <location>
        <begin position="423"/>
        <end position="442"/>
    </location>
</feature>
<feature type="compositionally biased region" description="Low complexity" evidence="2">
    <location>
        <begin position="423"/>
        <end position="434"/>
    </location>
</feature>
<proteinExistence type="predicted"/>
<dbReference type="AlphaFoldDB" id="A0A9P5Z404"/>
<protein>
    <submittedName>
        <fullName evidence="4">Uncharacterized protein</fullName>
    </submittedName>
</protein>
<feature type="compositionally biased region" description="Basic and acidic residues" evidence="2">
    <location>
        <begin position="111"/>
        <end position="120"/>
    </location>
</feature>
<comment type="caution">
    <text evidence="4">The sequence shown here is derived from an EMBL/GenBank/DDBJ whole genome shotgun (WGS) entry which is preliminary data.</text>
</comment>
<keyword evidence="1" id="KW-0175">Coiled coil</keyword>
<feature type="transmembrane region" description="Helical" evidence="3">
    <location>
        <begin position="157"/>
        <end position="178"/>
    </location>
</feature>
<keyword evidence="3" id="KW-0812">Transmembrane</keyword>
<dbReference type="EMBL" id="MU155184">
    <property type="protein sequence ID" value="KAF9481092.1"/>
    <property type="molecule type" value="Genomic_DNA"/>
</dbReference>
<evidence type="ECO:0000313" key="5">
    <source>
        <dbReference type="Proteomes" id="UP000807469"/>
    </source>
</evidence>
<feature type="region of interest" description="Disordered" evidence="2">
    <location>
        <begin position="1"/>
        <end position="124"/>
    </location>
</feature>
<keyword evidence="3" id="KW-1133">Transmembrane helix</keyword>
<evidence type="ECO:0000256" key="2">
    <source>
        <dbReference type="SAM" id="MobiDB-lite"/>
    </source>
</evidence>
<evidence type="ECO:0000313" key="4">
    <source>
        <dbReference type="EMBL" id="KAF9481092.1"/>
    </source>
</evidence>
<dbReference type="OrthoDB" id="10263751at2759"/>
<reference evidence="4" key="1">
    <citation type="submission" date="2020-11" db="EMBL/GenBank/DDBJ databases">
        <authorList>
            <consortium name="DOE Joint Genome Institute"/>
            <person name="Ahrendt S."/>
            <person name="Riley R."/>
            <person name="Andreopoulos W."/>
            <person name="Labutti K."/>
            <person name="Pangilinan J."/>
            <person name="Ruiz-Duenas F.J."/>
            <person name="Barrasa J.M."/>
            <person name="Sanchez-Garcia M."/>
            <person name="Camarero S."/>
            <person name="Miyauchi S."/>
            <person name="Serrano A."/>
            <person name="Linde D."/>
            <person name="Babiker R."/>
            <person name="Drula E."/>
            <person name="Ayuso-Fernandez I."/>
            <person name="Pacheco R."/>
            <person name="Padilla G."/>
            <person name="Ferreira P."/>
            <person name="Barriuso J."/>
            <person name="Kellner H."/>
            <person name="Castanera R."/>
            <person name="Alfaro M."/>
            <person name="Ramirez L."/>
            <person name="Pisabarro A.G."/>
            <person name="Kuo A."/>
            <person name="Tritt A."/>
            <person name="Lipzen A."/>
            <person name="He G."/>
            <person name="Yan M."/>
            <person name="Ng V."/>
            <person name="Cullen D."/>
            <person name="Martin F."/>
            <person name="Rosso M.-N."/>
            <person name="Henrissat B."/>
            <person name="Hibbett D."/>
            <person name="Martinez A.T."/>
            <person name="Grigoriev I.V."/>
        </authorList>
    </citation>
    <scope>NUCLEOTIDE SEQUENCE</scope>
    <source>
        <strain evidence="4">CIRM-BRFM 674</strain>
    </source>
</reference>
<accession>A0A9P5Z404</accession>